<dbReference type="Gene3D" id="3.40.640.10">
    <property type="entry name" value="Type I PLP-dependent aspartate aminotransferase-like (Major domain)"/>
    <property type="match status" value="1"/>
</dbReference>
<dbReference type="InterPro" id="IPR008286">
    <property type="entry name" value="Prn/Lys/Arg_de-COase_C"/>
</dbReference>
<evidence type="ECO:0000256" key="2">
    <source>
        <dbReference type="ARBA" id="ARBA00010671"/>
    </source>
</evidence>
<evidence type="ECO:0000259" key="6">
    <source>
        <dbReference type="PROSITE" id="PS00703"/>
    </source>
</evidence>
<dbReference type="Pfam" id="PF03711">
    <property type="entry name" value="OKR_DC_1_C"/>
    <property type="match status" value="1"/>
</dbReference>
<keyword evidence="8" id="KW-1185">Reference proteome</keyword>
<gene>
    <name evidence="7" type="ORF">RVY80_04725</name>
</gene>
<dbReference type="Proteomes" id="UP001272515">
    <property type="component" value="Unassembled WGS sequence"/>
</dbReference>
<dbReference type="PROSITE" id="PS00703">
    <property type="entry name" value="OKR_DC_1"/>
    <property type="match status" value="1"/>
</dbReference>
<dbReference type="RefSeq" id="WP_317329816.1">
    <property type="nucleotide sequence ID" value="NZ_JAWJZA010000004.1"/>
</dbReference>
<evidence type="ECO:0000313" key="7">
    <source>
        <dbReference type="EMBL" id="MDV5088150.1"/>
    </source>
</evidence>
<evidence type="ECO:0000256" key="3">
    <source>
        <dbReference type="ARBA" id="ARBA00022793"/>
    </source>
</evidence>
<dbReference type="InterPro" id="IPR015421">
    <property type="entry name" value="PyrdxlP-dep_Trfase_major"/>
</dbReference>
<evidence type="ECO:0000256" key="5">
    <source>
        <dbReference type="ARBA" id="ARBA00023239"/>
    </source>
</evidence>
<sequence>MNQDKMPFVEALENYKNEHFVPFHTPGHKIGHRAPSLLTEWMGPALPYDLGVMYALDDLHEPEGCLKEAQDLAAELYGAAQCWFSVNGTTGLIEAMIMSVVGPGDTIIIPREAHRSVMSGLVLSGAKPVYLDCRFDVNWGVPLGASVENVVETLEAHPEAKAILLVYPNYYGIGVDLERIVVEAHNRGVIVLVDEAHGPHLPFSARLPREALEFGADLVAQSTHKSVGALTQTSMLFGQGNLIDYRRVTQMHQMLQSTSPNYIFLASLDMARHQLAMNGESIVNETVNLALQLRRELAEIPGIRIMDYSSNTIVIDDINCQSTSASSTNAANYDVTKVLIDARDLGLTGVEFEKLLRLEHIEVELVQAHHVLVLITIGDSQDSIRALVEVVRHVSETILQSSEDGKEMLRSMDIPNGTSGVNENETFGVKQDSNSNLKHDTSSIEDTQYLPIPEVVLSPRQALYSERERIAIAESYGRISGETISYYPPGIPFVGVGERITPDVLQYIEMKQSQGYIPNGADDASLETLWVIKYLR</sequence>
<evidence type="ECO:0000313" key="8">
    <source>
        <dbReference type="Proteomes" id="UP001272515"/>
    </source>
</evidence>
<dbReference type="CDD" id="cd00615">
    <property type="entry name" value="Orn_deC_like"/>
    <property type="match status" value="1"/>
</dbReference>
<dbReference type="EMBL" id="JAWJZB010000005">
    <property type="protein sequence ID" value="MDV5088150.1"/>
    <property type="molecule type" value="Genomic_DNA"/>
</dbReference>
<comment type="similarity">
    <text evidence="2">Belongs to the Orn/Lys/Arg decarboxylase class-I family.</text>
</comment>
<proteinExistence type="inferred from homology"/>
<keyword evidence="3" id="KW-0210">Decarboxylase</keyword>
<keyword evidence="4" id="KW-0663">Pyridoxal phosphate</keyword>
<comment type="cofactor">
    <cofactor evidence="1">
        <name>pyridoxal 5'-phosphate</name>
        <dbReference type="ChEBI" id="CHEBI:597326"/>
    </cofactor>
</comment>
<keyword evidence="5" id="KW-0456">Lyase</keyword>
<dbReference type="Gene3D" id="3.90.100.10">
    <property type="entry name" value="Orn/Lys/Arg decarboxylase, C-terminal domain"/>
    <property type="match status" value="1"/>
</dbReference>
<reference evidence="7 8" key="1">
    <citation type="submission" date="2023-10" db="EMBL/GenBank/DDBJ databases">
        <title>Veillonella sp. nov., isolated from a pig farm feces dump.</title>
        <authorList>
            <person name="Chang Y.-H."/>
        </authorList>
    </citation>
    <scope>NUCLEOTIDE SEQUENCE [LARGE SCALE GENOMIC DNA]</scope>
    <source>
        <strain evidence="7 8">YH-vei2233</strain>
    </source>
</reference>
<evidence type="ECO:0000256" key="1">
    <source>
        <dbReference type="ARBA" id="ARBA00001933"/>
    </source>
</evidence>
<dbReference type="Pfam" id="PF01276">
    <property type="entry name" value="OKR_DC_1"/>
    <property type="match status" value="1"/>
</dbReference>
<dbReference type="GO" id="GO:0008483">
    <property type="term" value="F:transaminase activity"/>
    <property type="evidence" value="ECO:0007669"/>
    <property type="project" value="UniProtKB-KW"/>
</dbReference>
<dbReference type="SUPFAM" id="SSF55904">
    <property type="entry name" value="Ornithine decarboxylase C-terminal domain"/>
    <property type="match status" value="1"/>
</dbReference>
<dbReference type="InterPro" id="IPR052357">
    <property type="entry name" value="Orn_Lys_Arg_decarboxylase-I"/>
</dbReference>
<feature type="domain" description="Orn/Lys/Arg decarboxylases family 1 pyridoxal-P attachment site" evidence="6">
    <location>
        <begin position="220"/>
        <end position="234"/>
    </location>
</feature>
<keyword evidence="7" id="KW-0808">Transferase</keyword>
<name>A0ABU3Z8A1_9FIRM</name>
<dbReference type="InterPro" id="IPR015424">
    <property type="entry name" value="PyrdxlP-dep_Trfase"/>
</dbReference>
<dbReference type="InterPro" id="IPR000310">
    <property type="entry name" value="Orn/Lys/Arg_deCO2ase_major_dom"/>
</dbReference>
<comment type="caution">
    <text evidence="7">The sequence shown here is derived from an EMBL/GenBank/DDBJ whole genome shotgun (WGS) entry which is preliminary data.</text>
</comment>
<evidence type="ECO:0000256" key="4">
    <source>
        <dbReference type="ARBA" id="ARBA00022898"/>
    </source>
</evidence>
<dbReference type="PANTHER" id="PTHR43277:SF3">
    <property type="entry name" value="DECARBOXYLASE, PUTATIVE-RELATED"/>
    <property type="match status" value="1"/>
</dbReference>
<protein>
    <submittedName>
        <fullName evidence="7">Aminotransferase class I/II-fold pyridoxal phosphate-dependent enzyme</fullName>
    </submittedName>
</protein>
<dbReference type="InterPro" id="IPR036633">
    <property type="entry name" value="Prn/Lys/Arg_de-COase_C_sf"/>
</dbReference>
<accession>A0ABU3Z8A1</accession>
<organism evidence="7 8">
    <name type="scientific">Veillonella absiana</name>
    <dbReference type="NCBI Taxonomy" id="3079305"/>
    <lineage>
        <taxon>Bacteria</taxon>
        <taxon>Bacillati</taxon>
        <taxon>Bacillota</taxon>
        <taxon>Negativicutes</taxon>
        <taxon>Veillonellales</taxon>
        <taxon>Veillonellaceae</taxon>
        <taxon>Veillonella</taxon>
    </lineage>
</organism>
<dbReference type="SUPFAM" id="SSF53383">
    <property type="entry name" value="PLP-dependent transferases"/>
    <property type="match status" value="1"/>
</dbReference>
<keyword evidence="7" id="KW-0032">Aminotransferase</keyword>
<dbReference type="PANTHER" id="PTHR43277">
    <property type="entry name" value="ARGININE DECARBOXYLASE"/>
    <property type="match status" value="1"/>
</dbReference>